<dbReference type="GO" id="GO:0005840">
    <property type="term" value="C:ribosome"/>
    <property type="evidence" value="ECO:0007669"/>
    <property type="project" value="UniProtKB-KW"/>
</dbReference>
<dbReference type="AlphaFoldDB" id="A0A5C1H8E1"/>
<keyword evidence="4" id="KW-0687">Ribonucleoprotein</keyword>
<keyword evidence="5" id="KW-0812">Transmembrane</keyword>
<dbReference type="GO" id="GO:0006412">
    <property type="term" value="P:translation"/>
    <property type="evidence" value="ECO:0007669"/>
    <property type="project" value="InterPro"/>
</dbReference>
<dbReference type="GO" id="GO:0009507">
    <property type="term" value="C:chloroplast"/>
    <property type="evidence" value="ECO:0007669"/>
    <property type="project" value="UniProtKB-SubCell"/>
</dbReference>
<dbReference type="EMBL" id="MK573210">
    <property type="protein sequence ID" value="QEM01885.1"/>
    <property type="molecule type" value="Genomic_DNA"/>
</dbReference>
<evidence type="ECO:0000256" key="4">
    <source>
        <dbReference type="ARBA" id="ARBA00023274"/>
    </source>
</evidence>
<dbReference type="PIRSF" id="PIRSF002131">
    <property type="entry name" value="Ribosomal_S11"/>
    <property type="match status" value="1"/>
</dbReference>
<feature type="transmembrane region" description="Helical" evidence="5">
    <location>
        <begin position="56"/>
        <end position="77"/>
    </location>
</feature>
<keyword evidence="3 6" id="KW-0689">Ribosomal protein</keyword>
<accession>A0A5C1H8E1</accession>
<evidence type="ECO:0000256" key="5">
    <source>
        <dbReference type="SAM" id="Phobius"/>
    </source>
</evidence>
<keyword evidence="5" id="KW-1133">Transmembrane helix</keyword>
<reference evidence="6" key="1">
    <citation type="journal article" date="2019" name="Genome Biol. Evol.">
        <title>Nephromyces represents a diverse and novel lineage of the Apicomplexa that has retained apicoplasts.</title>
        <authorList>
            <person name="Munoz-Gomez S.A."/>
            <person name="Durnin K."/>
            <person name="Eme L."/>
            <person name="Paight C."/>
            <person name="Lane C.E."/>
            <person name="Saffo M.B."/>
            <person name="Slamovits C.H."/>
        </authorList>
    </citation>
    <scope>NUCLEOTIDE SEQUENCE</scope>
    <source>
        <strain evidence="6">705</strain>
    </source>
</reference>
<organism evidence="6">
    <name type="scientific">Nephromyces sp. ex Molgula occidentalis</name>
    <dbReference type="NCBI Taxonomy" id="2544991"/>
    <lineage>
        <taxon>Eukaryota</taxon>
        <taxon>Sar</taxon>
        <taxon>Alveolata</taxon>
        <taxon>Apicomplexa</taxon>
        <taxon>Aconoidasida</taxon>
        <taxon>Nephromycida</taxon>
        <taxon>Nephromyces</taxon>
    </lineage>
</organism>
<dbReference type="GO" id="GO:0003735">
    <property type="term" value="F:structural constituent of ribosome"/>
    <property type="evidence" value="ECO:0007669"/>
    <property type="project" value="InterPro"/>
</dbReference>
<comment type="similarity">
    <text evidence="2">Belongs to the universal ribosomal protein uS11 family.</text>
</comment>
<evidence type="ECO:0000256" key="3">
    <source>
        <dbReference type="ARBA" id="ARBA00022980"/>
    </source>
</evidence>
<dbReference type="GO" id="GO:1990904">
    <property type="term" value="C:ribonucleoprotein complex"/>
    <property type="evidence" value="ECO:0007669"/>
    <property type="project" value="UniProtKB-KW"/>
</dbReference>
<dbReference type="InterPro" id="IPR001971">
    <property type="entry name" value="Ribosomal_uS11"/>
</dbReference>
<dbReference type="InterPro" id="IPR036967">
    <property type="entry name" value="Ribosomal_uS11_sf"/>
</dbReference>
<keyword evidence="5" id="KW-0472">Membrane</keyword>
<sequence length="130" mass="15374">MKIKTFSISNKIINLYVKSTKKNLFISVIDQNTNRLLKIYSFGNCGFKGRKKNTSFSILSLISKLWIFIISLNYQFINLIFEGGPYLQRQIFLKTILLTIFKNKKLKILLIKDKTSFPFNGWRKQKQKNR</sequence>
<evidence type="ECO:0000256" key="2">
    <source>
        <dbReference type="ARBA" id="ARBA00006194"/>
    </source>
</evidence>
<proteinExistence type="inferred from homology"/>
<dbReference type="Gene3D" id="3.30.420.80">
    <property type="entry name" value="Ribosomal protein S11"/>
    <property type="match status" value="1"/>
</dbReference>
<dbReference type="SUPFAM" id="SSF53137">
    <property type="entry name" value="Translational machinery components"/>
    <property type="match status" value="1"/>
</dbReference>
<name>A0A5C1H8E1_9APIC</name>
<evidence type="ECO:0000313" key="6">
    <source>
        <dbReference type="EMBL" id="QEM01885.1"/>
    </source>
</evidence>
<comment type="subcellular location">
    <subcellularLocation>
        <location evidence="1">Plastid</location>
        <location evidence="1">Chloroplast</location>
    </subcellularLocation>
</comment>
<gene>
    <name evidence="6" type="primary">rps11</name>
</gene>
<protein>
    <submittedName>
        <fullName evidence="6">30S ribosomal protein S11</fullName>
    </submittedName>
</protein>
<evidence type="ECO:0000256" key="1">
    <source>
        <dbReference type="ARBA" id="ARBA00004229"/>
    </source>
</evidence>